<dbReference type="EMBL" id="CP113797">
    <property type="protein sequence ID" value="WAL62400.1"/>
    <property type="molecule type" value="Genomic_DNA"/>
</dbReference>
<proteinExistence type="predicted"/>
<reference evidence="1" key="1">
    <citation type="submission" date="2022-12" db="EMBL/GenBank/DDBJ databases">
        <title>Polyphasic identification of a Novel Hot-Spring Cyanobacterium Ocullathermofonsia sinensis gen nov. sp. nov. and Genomic Insights on its Adaptations to the Thermal Habitat.</title>
        <authorList>
            <person name="Daroch M."/>
            <person name="Tang J."/>
            <person name="Jiang Y."/>
        </authorList>
    </citation>
    <scope>NUCLEOTIDE SEQUENCE</scope>
    <source>
        <strain evidence="1">PKUAC-SCTA174</strain>
    </source>
</reference>
<organism evidence="1 2">
    <name type="scientific">Thermocoleostomius sinensis A174</name>
    <dbReference type="NCBI Taxonomy" id="2016057"/>
    <lineage>
        <taxon>Bacteria</taxon>
        <taxon>Bacillati</taxon>
        <taxon>Cyanobacteriota</taxon>
        <taxon>Cyanophyceae</taxon>
        <taxon>Oculatellales</taxon>
        <taxon>Oculatellaceae</taxon>
        <taxon>Thermocoleostomius</taxon>
    </lineage>
</organism>
<evidence type="ECO:0000313" key="2">
    <source>
        <dbReference type="Proteomes" id="UP001163152"/>
    </source>
</evidence>
<dbReference type="RefSeq" id="WP_268612740.1">
    <property type="nucleotide sequence ID" value="NZ_CP113797.1"/>
</dbReference>
<protein>
    <recommendedName>
        <fullName evidence="3">Phycobilisome protein</fullName>
    </recommendedName>
</protein>
<name>A0A9E8ZJM0_9CYAN</name>
<evidence type="ECO:0008006" key="3">
    <source>
        <dbReference type="Google" id="ProtNLM"/>
    </source>
</evidence>
<keyword evidence="2" id="KW-1185">Reference proteome</keyword>
<gene>
    <name evidence="1" type="ORF">OXH18_10540</name>
</gene>
<sequence>MLVSTEIAKAPACKRLIKLWEDRYTPNLFALTSAQAPWVFSELLEASSPEGRAITVSKLQEPLMNLRCELAVIQAKMLYEYISDVLNLREARQLTECALQLYIKLLELYQQPTSIETPVLSGLYTDIGDTSLAVWGIPDIEALATAVEPALLQLQKQHVASMDWRALGFMTTQLNFTNNLLLQKLTPIEQVLITPYFKFVEEQVAIPWKRICAAAARHAADSPRLIVVEQMLPVSLDVAWSVYRYLSCQFPNHCSRRGTLNNPAVIHSCIRDLEMFQAYLWLSVLEESLLSVKQELVTLCVMVMESVEIAEAFFIKAIQLLMDEILSRVSLDQKDLLLPYIEGIQQAFYVKRGRLGIVSQETA</sequence>
<evidence type="ECO:0000313" key="1">
    <source>
        <dbReference type="EMBL" id="WAL62400.1"/>
    </source>
</evidence>
<accession>A0A9E8ZJM0</accession>
<dbReference type="Proteomes" id="UP001163152">
    <property type="component" value="Chromosome"/>
</dbReference>
<dbReference type="AlphaFoldDB" id="A0A9E8ZJM0"/>
<dbReference type="KEGG" id="tsin:OXH18_10540"/>